<keyword evidence="3" id="KW-1185">Reference proteome</keyword>
<evidence type="ECO:0000256" key="1">
    <source>
        <dbReference type="SAM" id="Phobius"/>
    </source>
</evidence>
<dbReference type="RefSeq" id="WP_245127011.1">
    <property type="nucleotide sequence ID" value="NZ_CP095065.1"/>
</dbReference>
<geneLocation type="plasmid" evidence="2 3">
    <name>unnamed4</name>
</geneLocation>
<organism evidence="2 3">
    <name type="scientific">Hymenobacter volaticus</name>
    <dbReference type="NCBI Taxonomy" id="2932254"/>
    <lineage>
        <taxon>Bacteria</taxon>
        <taxon>Pseudomonadati</taxon>
        <taxon>Bacteroidota</taxon>
        <taxon>Cytophagia</taxon>
        <taxon>Cytophagales</taxon>
        <taxon>Hymenobacteraceae</taxon>
        <taxon>Hymenobacter</taxon>
    </lineage>
</organism>
<evidence type="ECO:0000313" key="2">
    <source>
        <dbReference type="EMBL" id="UOQ69256.1"/>
    </source>
</evidence>
<feature type="transmembrane region" description="Helical" evidence="1">
    <location>
        <begin position="20"/>
        <end position="39"/>
    </location>
</feature>
<reference evidence="2" key="1">
    <citation type="submission" date="2022-04" db="EMBL/GenBank/DDBJ databases">
        <title>Hymenobacter sp. isolated from the air.</title>
        <authorList>
            <person name="Won M."/>
            <person name="Lee C.-M."/>
            <person name="Woen H.-Y."/>
            <person name="Kwon S.-W."/>
        </authorList>
    </citation>
    <scope>NUCLEOTIDE SEQUENCE</scope>
    <source>
        <strain evidence="2">5420S-77</strain>
        <plasmid evidence="2">unnamed4</plasmid>
    </source>
</reference>
<evidence type="ECO:0000313" key="3">
    <source>
        <dbReference type="Proteomes" id="UP000830401"/>
    </source>
</evidence>
<sequence length="101" mass="11248">MKIFWLLFTYEWRHFKAAKGLVLLTALVLLVGLYGIYYGTTEIGRQRQHLAELPTLARHNVEELQGKFPGRLMPAISATTTPPLPCTTLLPGPASPWVSAT</sequence>
<evidence type="ECO:0008006" key="4">
    <source>
        <dbReference type="Google" id="ProtNLM"/>
    </source>
</evidence>
<proteinExistence type="predicted"/>
<keyword evidence="1" id="KW-1133">Transmembrane helix</keyword>
<accession>A0ABY4GES8</accession>
<keyword evidence="1" id="KW-0472">Membrane</keyword>
<keyword evidence="2" id="KW-0614">Plasmid</keyword>
<gene>
    <name evidence="2" type="ORF">MUN86_27780</name>
</gene>
<dbReference type="EMBL" id="CP095065">
    <property type="protein sequence ID" value="UOQ69256.1"/>
    <property type="molecule type" value="Genomic_DNA"/>
</dbReference>
<keyword evidence="1" id="KW-0812">Transmembrane</keyword>
<dbReference type="Proteomes" id="UP000830401">
    <property type="component" value="Plasmid unnamed4"/>
</dbReference>
<protein>
    <recommendedName>
        <fullName evidence="4">ABC transporter permease</fullName>
    </recommendedName>
</protein>
<name>A0ABY4GES8_9BACT</name>